<dbReference type="PROSITE" id="PS51257">
    <property type="entry name" value="PROKAR_LIPOPROTEIN"/>
    <property type="match status" value="1"/>
</dbReference>
<dbReference type="RefSeq" id="WP_079606403.1">
    <property type="nucleotide sequence ID" value="NZ_LT670817.1"/>
</dbReference>
<organism evidence="2 3">
    <name type="scientific">Bradyrhizobium erythrophlei</name>
    <dbReference type="NCBI Taxonomy" id="1437360"/>
    <lineage>
        <taxon>Bacteria</taxon>
        <taxon>Pseudomonadati</taxon>
        <taxon>Pseudomonadota</taxon>
        <taxon>Alphaproteobacteria</taxon>
        <taxon>Hyphomicrobiales</taxon>
        <taxon>Nitrobacteraceae</taxon>
        <taxon>Bradyrhizobium</taxon>
    </lineage>
</organism>
<protein>
    <submittedName>
        <fullName evidence="2">Uncharacterized protein</fullName>
    </submittedName>
</protein>
<proteinExistence type="predicted"/>
<sequence>MHKPERRAKQARTIRAELVGATGCHCAVAGLYACANRPVSEMCRLLVDAGFDPVSKLICFRGGMLLLTVHNIGDGAPLMVTSKGPDDPVASVGTTAPTRKSRAAAVSAARHKRRANRPFQSRDRRAGKKRKIA</sequence>
<gene>
    <name evidence="2" type="ORF">SAMN05443248_8373</name>
</gene>
<dbReference type="Proteomes" id="UP000189796">
    <property type="component" value="Chromosome I"/>
</dbReference>
<reference evidence="2 3" key="1">
    <citation type="submission" date="2016-11" db="EMBL/GenBank/DDBJ databases">
        <authorList>
            <person name="Jaros S."/>
            <person name="Januszkiewicz K."/>
            <person name="Wedrychowicz H."/>
        </authorList>
    </citation>
    <scope>NUCLEOTIDE SEQUENCE [LARGE SCALE GENOMIC DNA]</scope>
    <source>
        <strain evidence="2 3">GAS138</strain>
    </source>
</reference>
<evidence type="ECO:0000313" key="2">
    <source>
        <dbReference type="EMBL" id="SHI11900.1"/>
    </source>
</evidence>
<accession>A0A1M5YIR3</accession>
<dbReference type="AlphaFoldDB" id="A0A1M5YIR3"/>
<evidence type="ECO:0000313" key="3">
    <source>
        <dbReference type="Proteomes" id="UP000189796"/>
    </source>
</evidence>
<evidence type="ECO:0000256" key="1">
    <source>
        <dbReference type="SAM" id="MobiDB-lite"/>
    </source>
</evidence>
<name>A0A1M5YIR3_9BRAD</name>
<feature type="region of interest" description="Disordered" evidence="1">
    <location>
        <begin position="82"/>
        <end position="133"/>
    </location>
</feature>
<dbReference type="EMBL" id="LT670817">
    <property type="protein sequence ID" value="SHI11900.1"/>
    <property type="molecule type" value="Genomic_DNA"/>
</dbReference>